<feature type="compositionally biased region" description="Polar residues" evidence="7">
    <location>
        <begin position="1595"/>
        <end position="1613"/>
    </location>
</feature>
<feature type="compositionally biased region" description="Polar residues" evidence="7">
    <location>
        <begin position="1757"/>
        <end position="1772"/>
    </location>
</feature>
<feature type="region of interest" description="Disordered" evidence="7">
    <location>
        <begin position="1492"/>
        <end position="1583"/>
    </location>
</feature>
<keyword evidence="3" id="KW-0677">Repeat</keyword>
<evidence type="ECO:0000256" key="6">
    <source>
        <dbReference type="SAM" id="Coils"/>
    </source>
</evidence>
<feature type="compositionally biased region" description="Basic residues" evidence="7">
    <location>
        <begin position="1308"/>
        <end position="1319"/>
    </location>
</feature>
<feature type="compositionally biased region" description="Polar residues" evidence="7">
    <location>
        <begin position="760"/>
        <end position="776"/>
    </location>
</feature>
<feature type="compositionally biased region" description="Polar residues" evidence="7">
    <location>
        <begin position="1558"/>
        <end position="1568"/>
    </location>
</feature>
<feature type="coiled-coil region" evidence="6">
    <location>
        <begin position="3403"/>
        <end position="3433"/>
    </location>
</feature>
<feature type="compositionally biased region" description="Polar residues" evidence="7">
    <location>
        <begin position="1528"/>
        <end position="1550"/>
    </location>
</feature>
<proteinExistence type="predicted"/>
<gene>
    <name evidence="8" type="ORF">CALMAC_LOCUS15011</name>
</gene>
<keyword evidence="4" id="KW-1133">Transmembrane helix</keyword>
<evidence type="ECO:0000313" key="8">
    <source>
        <dbReference type="EMBL" id="VEN55993.1"/>
    </source>
</evidence>
<dbReference type="CDD" id="cd00176">
    <property type="entry name" value="SPEC"/>
    <property type="match status" value="2"/>
</dbReference>
<feature type="region of interest" description="Disordered" evidence="7">
    <location>
        <begin position="1793"/>
        <end position="1828"/>
    </location>
</feature>
<dbReference type="GO" id="GO:0005737">
    <property type="term" value="C:cytoplasm"/>
    <property type="evidence" value="ECO:0007669"/>
    <property type="project" value="TreeGrafter"/>
</dbReference>
<feature type="compositionally biased region" description="Basic and acidic residues" evidence="7">
    <location>
        <begin position="1793"/>
        <end position="1804"/>
    </location>
</feature>
<feature type="compositionally biased region" description="Polar residues" evidence="7">
    <location>
        <begin position="1630"/>
        <end position="1653"/>
    </location>
</feature>
<feature type="region of interest" description="Disordered" evidence="7">
    <location>
        <begin position="760"/>
        <end position="779"/>
    </location>
</feature>
<feature type="non-terminal residue" evidence="8">
    <location>
        <position position="4254"/>
    </location>
</feature>
<feature type="region of interest" description="Disordered" evidence="7">
    <location>
        <begin position="1595"/>
        <end position="1614"/>
    </location>
</feature>
<feature type="compositionally biased region" description="Basic and acidic residues" evidence="7">
    <location>
        <begin position="1818"/>
        <end position="1828"/>
    </location>
</feature>
<feature type="region of interest" description="Disordered" evidence="7">
    <location>
        <begin position="1757"/>
        <end position="1776"/>
    </location>
</feature>
<dbReference type="GO" id="GO:0051015">
    <property type="term" value="F:actin filament binding"/>
    <property type="evidence" value="ECO:0007669"/>
    <property type="project" value="TreeGrafter"/>
</dbReference>
<evidence type="ECO:0000256" key="1">
    <source>
        <dbReference type="ARBA" id="ARBA00004370"/>
    </source>
</evidence>
<feature type="compositionally biased region" description="Basic and acidic residues" evidence="7">
    <location>
        <begin position="1285"/>
        <end position="1297"/>
    </location>
</feature>
<feature type="compositionally biased region" description="Polar residues" evidence="7">
    <location>
        <begin position="1240"/>
        <end position="1250"/>
    </location>
</feature>
<dbReference type="InterPro" id="IPR052403">
    <property type="entry name" value="LINC-complex_assoc"/>
</dbReference>
<keyword evidence="9" id="KW-1185">Reference proteome</keyword>
<protein>
    <recommendedName>
        <fullName evidence="10">KASH domain-containing protein</fullName>
    </recommendedName>
</protein>
<dbReference type="OrthoDB" id="6618337at2759"/>
<evidence type="ECO:0000256" key="3">
    <source>
        <dbReference type="ARBA" id="ARBA00022737"/>
    </source>
</evidence>
<reference evidence="8 9" key="1">
    <citation type="submission" date="2019-01" db="EMBL/GenBank/DDBJ databases">
        <authorList>
            <person name="Sayadi A."/>
        </authorList>
    </citation>
    <scope>NUCLEOTIDE SEQUENCE [LARGE SCALE GENOMIC DNA]</scope>
</reference>
<dbReference type="GO" id="GO:0005640">
    <property type="term" value="C:nuclear outer membrane"/>
    <property type="evidence" value="ECO:0007669"/>
    <property type="project" value="TreeGrafter"/>
</dbReference>
<dbReference type="GO" id="GO:0034993">
    <property type="term" value="C:meiotic nuclear membrane microtubule tethering complex"/>
    <property type="evidence" value="ECO:0007669"/>
    <property type="project" value="TreeGrafter"/>
</dbReference>
<dbReference type="SUPFAM" id="SSF46966">
    <property type="entry name" value="Spectrin repeat"/>
    <property type="match status" value="10"/>
</dbReference>
<evidence type="ECO:0000256" key="7">
    <source>
        <dbReference type="SAM" id="MobiDB-lite"/>
    </source>
</evidence>
<feature type="compositionally biased region" description="Basic residues" evidence="7">
    <location>
        <begin position="1805"/>
        <end position="1817"/>
    </location>
</feature>
<feature type="compositionally biased region" description="Polar residues" evidence="7">
    <location>
        <begin position="1010"/>
        <end position="1025"/>
    </location>
</feature>
<feature type="compositionally biased region" description="Basic residues" evidence="7">
    <location>
        <begin position="1216"/>
        <end position="1226"/>
    </location>
</feature>
<comment type="subcellular location">
    <subcellularLocation>
        <location evidence="1">Membrane</location>
    </subcellularLocation>
</comment>
<organism evidence="8 9">
    <name type="scientific">Callosobruchus maculatus</name>
    <name type="common">Southern cowpea weevil</name>
    <name type="synonym">Pulse bruchid</name>
    <dbReference type="NCBI Taxonomy" id="64391"/>
    <lineage>
        <taxon>Eukaryota</taxon>
        <taxon>Metazoa</taxon>
        <taxon>Ecdysozoa</taxon>
        <taxon>Arthropoda</taxon>
        <taxon>Hexapoda</taxon>
        <taxon>Insecta</taxon>
        <taxon>Pterygota</taxon>
        <taxon>Neoptera</taxon>
        <taxon>Endopterygota</taxon>
        <taxon>Coleoptera</taxon>
        <taxon>Polyphaga</taxon>
        <taxon>Cucujiformia</taxon>
        <taxon>Chrysomeloidea</taxon>
        <taxon>Chrysomelidae</taxon>
        <taxon>Bruchinae</taxon>
        <taxon>Bruchini</taxon>
        <taxon>Callosobruchus</taxon>
    </lineage>
</organism>
<keyword evidence="2" id="KW-0812">Transmembrane</keyword>
<feature type="compositionally biased region" description="Polar residues" evidence="7">
    <location>
        <begin position="787"/>
        <end position="809"/>
    </location>
</feature>
<feature type="region of interest" description="Disordered" evidence="7">
    <location>
        <begin position="784"/>
        <end position="811"/>
    </location>
</feature>
<feature type="coiled-coil region" evidence="6">
    <location>
        <begin position="111"/>
        <end position="145"/>
    </location>
</feature>
<dbReference type="PANTHER" id="PTHR47535">
    <property type="entry name" value="MUSCLE-SPECIFIC PROTEIN 300 KDA, ISOFORM G"/>
    <property type="match status" value="1"/>
</dbReference>
<feature type="compositionally biased region" description="Basic residues" evidence="7">
    <location>
        <begin position="1360"/>
        <end position="1369"/>
    </location>
</feature>
<keyword evidence="5" id="KW-0472">Membrane</keyword>
<dbReference type="InterPro" id="IPR018159">
    <property type="entry name" value="Spectrin/alpha-actinin"/>
</dbReference>
<feature type="compositionally biased region" description="Polar residues" evidence="7">
    <location>
        <begin position="1327"/>
        <end position="1336"/>
    </location>
</feature>
<keyword evidence="6" id="KW-0175">Coiled coil</keyword>
<feature type="region of interest" description="Disordered" evidence="7">
    <location>
        <begin position="1627"/>
        <end position="1656"/>
    </location>
</feature>
<evidence type="ECO:0000256" key="2">
    <source>
        <dbReference type="ARBA" id="ARBA00022692"/>
    </source>
</evidence>
<dbReference type="SMART" id="SM00150">
    <property type="entry name" value="SPEC"/>
    <property type="match status" value="10"/>
</dbReference>
<feature type="compositionally biased region" description="Basic and acidic residues" evidence="7">
    <location>
        <begin position="963"/>
        <end position="972"/>
    </location>
</feature>
<feature type="compositionally biased region" description="Basic and acidic residues" evidence="7">
    <location>
        <begin position="1513"/>
        <end position="1527"/>
    </location>
</feature>
<dbReference type="FunFam" id="1.20.58.60:FF:000171">
    <property type="entry name" value="Uncharacterized protein, isoform B"/>
    <property type="match status" value="1"/>
</dbReference>
<feature type="region of interest" description="Disordered" evidence="7">
    <location>
        <begin position="622"/>
        <end position="685"/>
    </location>
</feature>
<feature type="coiled-coil region" evidence="6">
    <location>
        <begin position="3763"/>
        <end position="3802"/>
    </location>
</feature>
<dbReference type="EMBL" id="CAACVG010010515">
    <property type="protein sequence ID" value="VEN55993.1"/>
    <property type="molecule type" value="Genomic_DNA"/>
</dbReference>
<evidence type="ECO:0000256" key="4">
    <source>
        <dbReference type="ARBA" id="ARBA00022989"/>
    </source>
</evidence>
<dbReference type="Proteomes" id="UP000410492">
    <property type="component" value="Unassembled WGS sequence"/>
</dbReference>
<feature type="region of interest" description="Disordered" evidence="7">
    <location>
        <begin position="267"/>
        <end position="296"/>
    </location>
</feature>
<sequence>MFSLFFQHITSELKKHAAEAIRLEGQVNKLTSDHETQTLAVLLAGIRTRIATLLSQAENGRILVTNAQHLQREKQQELLKYQTLLSQIELWLHSTRATLATFVKPVEEPEIQNSIESFEKLTREIDEKEEKLRRLAKDCEGFEKYPDLEPLVVTLLQQLRVLTEVFEEQKVILSTQITELKEYLVIVKEHKDKPEDASLENTLDSTSMPIEEIPVHVEAKAPSEEYTFKAGVTIETQTGRSLSSPVEEPPTKDFTVVYNQPVDAQTQAQMSLPTSEAEPTQQKETITISKRTSGGQETIQIATKPQQEAQPIIEEPDDVLVEANYRKRPESETRVTELNISNVAPNQPFETVFVEPDETTTEVIVDADGTKRIIVKKLHRTVVRHQQSSQQQQLTTLTSTTDDGVPIAQSFSQITLQGQQSSTTLAKGDGSKATVTSQQYGGKVATGIPGGHVDVHEYQTDPEVQYTVVGPTMKPEEVEVHGVKLHEGDVTLVDNQLMPIGEGTEVHTSSSSVRAVVQQVTRRIIRKTRRIIRRTVIIDGKEHVTEEVVEEPEEIEVTEEGIPRVSINVTRTEDGKVVQEQQFGEQATYTPGTQNVSTVVVESSGLPDDQVTIQDVEEPQRYVKDTAQQPDSAPQGTQVAETKSERLDSSDVGQAPSIETAPTPKSRKKKKGKKTAEDDIKTDVSIAPVDAPHLTEDVAVSQPQSIDSTTYTLEEQVKTVSPDRTIVTATVDTTIPSTTERQVTEDVSIHTPTTVIVEQNVESSIADRPQSTSVKSITKDFILSEQRPLSSSTSPETKVTSSQRQSPLEQSVLDALSSKEMVESKFKQFELEPVEQTPASPEISKVVLEKTEAESPSFESVMNKFTQPILEPVEQSHSNIVKIPLEKSEAVLSSSEELVTKFTQANVEPVSEASEKLVTNIAHSELEPVQHGAADLHTVSEFIESKREPVQPSQSTIVNPEDSNLKQDQTHLHKVPLEKVDVVSSSDALMTKFTQSELEPVVALKETEAISTSPDDLVSKTSQQELPGKDGKIVKKPDAKKAVVEGMPSEVVKIQETQQVTSLTTEPTGNVEMFLSLEETGPEITINKISETVQDSSTAKHDVISAFLDPERSHYLSEETTKLDQTILVEKTESKPSHAVDIVLSLEEKQPDPSVATPKVSVTMKIEEDTETAQVLHKDIHVQLPKSSEKIEAIIPKLEGEYETPVTPSDIDHGGRGSKKKKKHKTPTPVQTPEEKLETITPSIGESSEVSLPEFSKESDDTPKPTFGELELPTGSEEEEEEETGKDTGYEVDRTYDEAVDEDEHEQKKRRKKKRRQKIKVKDSEESNLPESSTVGGDSVPLTDEEPTPLQIPKAEEPKKTKKRKKGKRKQSESELESENTVLEAQEEEIGSPYESYHTMSSVSETGTVKVVEEQVIKTPDSQTTEIHSRIVTSVPVIETVAVQESLSQTSPVEQFLEQERIVAEKPVLAPASVQTSPEVPEEVVEVQKQQVSVQTTPEVPKETAELSVQTAEKQKPVEAPKPELHESSTQFEVSQADIVTQTTPKTVSPEQKAITETAETSMQTTSPIKAELSEEGVQTVTPETTEIARSETAMQATIESQEESVQTKSPETIPTAEIASQIYPDVTESALQTSPEQRAATQEESIQTQSPETIPKADVASQFHPEIKEFALQTSPEPSAPPAEIVLAPAAARDTAEMLTQTSPVVIKELGDLITPSPTPTPSLSDSYEVHVKASVIVPPSDTSDSLPQAVDTTEAYSTTITGGEPSTSGSSDDDYQVEVAVDGKHVDVKGFLDSERAGEEPHKHKRKKHRKHKKEHAKDDRPSVEKDLFAEFHRQKTVDESGDAKELYADVARRSRSSSPQPIHTVEEVIQENLLKQAKASEAEVVSKVLTDMDKDKVKKISDKKKPKQEPVTTTTTVDISMKIPDQPDFEVTTKDVLRVTGDDKVPTTSFKVDSVLTEAEYKEVKPDAKVEAELLKSTEPKSKITSTVEFLGAERQPDESVLINDKPVPLTIEVDTQKPKQTSAKPKTKGKHVSSVTIEEVQAPVVETDTPLTPASDFGQLSPPDYSTTSWRQPVEQTVVETAGPLLLKEVNVRWNQTQALERFKNLQNARKTTHLSDVLYLATLNEIITDETVQQRIGNVQENLELLQRAVETKDVPVMQQTIITTVDTITTWLETIEYRIYVNRQQTSEGPSRERVDEFNDLKLEIADIEGKVEQLQNVMQQTGDIYNEDDRERMRSYLNSLQKQVKVIEEVTDENEKLAAGDLQRWEEFTNGVSNVTYLLRQLKTQLSELKESDASPQTKLNELDKLENGNRCHMVKVANLISTAKGLMRDFPSREIPREVYLNNEMTKQLEQQISIERDKALQLLSLADEYEQTLKEFSQIIIIAEALVESPISVRNLEHLEDEMQNHRKFFVNLSHCRAILESLEENLDSETRAIHSKLHQNLYERATVILDKSTGRFQQMSLAASRWTVLEQGTKEEMRWLQVAQQRVPDLNNVTSADYDRYIDLYQSLEADIDYHHAKLQHLNSVAQKLQELVQCADLEQAYAESLEIIQKLQEDVRSNLDRLITFRDSWTIYNMQSDKVEYWLREADMELRKLEVPSVPRGHLRQFWELKAQHEVYNVSKNQADSSLERALQIVPISDEMVQRKFHNELNTSWQEVSKRISDIEASVLETIQAPDVPVNEKLALLEQELQDLRVDLDNMKGIIKTEDELNLYVERLQIMSTRLDTIQNELGRLGLLSAGESDKVGGLLALSKRLESTISEELENGNLVKERLLAIQKGMDRVRRKHVEMSKGLDQCESSEKLGSEAVEKAVNECFEIGEELVTLWQDLMALRQMLHTLPMRLKVTVSPVQVERDISQLQDDHTALEKRCGQILALLRSRLGLWQRFERQLELVQQSVQEADFMVELLTVQGTVDYERLRKATERLESVSGDLASRESLIQELKTSAQPLAESCAPEVSAKVEAAVKEAVTAYETTKENLTQLCGRYKKAAELWKRYREAADLVKEWVEEVGQVGDMEPEEALEKVKVCEETLAAHTKRLAELQDLVSGIAEAVGVDANSLLGGEVTALGRKLDEAKQVIGALSDAAEENVKQKEGARKDALERKEWLEGVRKEIGTISKETTPTENEGKLAVLRDHLLSLSKAEGQIQQIKDKTVEISTTRTETSVIEVLELWQQVIRETFQQYHRLSTTLVKNEDGAAALRLWEEYLLYVQQFLQGTIPGDCHSLSEHQSLCQVHQNLLTTQQNVLQPAGQLVEPGIMQQFNSLSNLHNEILSRITDRHSEVQNRLNAWEKYKKDQNRLLAWLKGVEKERDHMQLRYMHIRRIPKLLTRIQTLLDKIPQGEEQAESLQRQQNVLLQFCDDALATSIRMEHVAIKQRISNIRAGLDTWKQFLERIKTLVNTHEEKVDRLQKLFDEIQQIVNESVSQSPASHASCASKLELLQRTRSRLGTSTQELEELGLSQEQLKECLSPSDMKTINQRMWLLWHQQGDLDHQLASLCHQLEEKLGVKSMFETRQARFIAWINELENKLDEISEETAVPSDPKELLRKLETELQAEMALKEREYNWLLKTGKELVESCGEEYAEVTSKQIIQHRTDEVVVRWERLENLAKSRFNKINDMMQTMWQLEERIAKIRAWLTQIELQLAKPLVFEAATKEVIDRKVQDHDKLKKSIENESGNIGEVLNLCELLLSDPDVLKAHFSTENITHAVQNLEKRWKVVCGQSAERKRKISFIWKLLQEVLKLSTDHEQWINEQEQQLKNLDKPLKKLGKEEIQQLIYAVENEIKDIESRVPTFQILEQTYSKLATASGIDPDNIQELTSRARVTIARWENLMPKAQSLLQKLQNELVPFKEFSLAHEDAVVGLTKLDAQITELQHLSPPEKVPLQERLKKLEAIEKQLNDQTPTLETADKLGLQIMKKSKKQEVSKIQEMIDEYQILCKSIHERIVEIRTEIMTQVKRQPREVDESVQVETLKFEQDSAVQVNTLPPQLQRMTSISAKDAYLVELEAALGECKSNLDELEMLVNKEIPKQGSSELPGSSKKIAKISANCQASVELIKHIHDLLIKECHASETEACSEMVRTLVERFEVLLVKAKEKEQKLRELRATGMDAYNLLCKHEAGRLLCPLCTKRNWAQLDNDLWRLEKWLQFAEGTQKGQRSPPSDIEQLEDVVQDQREFLLDLDSHKSIVRSLNIVGTHLADHSEDAVKATELRGRLEKDNKRWEVICRNASEWQVQLQRALMN</sequence>
<feature type="compositionally biased region" description="Polar residues" evidence="7">
    <location>
        <begin position="626"/>
        <end position="641"/>
    </location>
</feature>
<evidence type="ECO:0000313" key="9">
    <source>
        <dbReference type="Proteomes" id="UP000410492"/>
    </source>
</evidence>
<accession>A0A653D7L7</accession>
<dbReference type="Pfam" id="PF00435">
    <property type="entry name" value="Spectrin"/>
    <property type="match status" value="1"/>
</dbReference>
<feature type="compositionally biased region" description="Polar residues" evidence="7">
    <location>
        <begin position="951"/>
        <end position="962"/>
    </location>
</feature>
<dbReference type="Gene3D" id="1.20.58.60">
    <property type="match status" value="7"/>
</dbReference>
<name>A0A653D7L7_CALMS</name>
<evidence type="ECO:0008006" key="10">
    <source>
        <dbReference type="Google" id="ProtNLM"/>
    </source>
</evidence>
<feature type="region of interest" description="Disordered" evidence="7">
    <location>
        <begin position="1199"/>
        <end position="1402"/>
    </location>
</feature>
<evidence type="ECO:0000256" key="5">
    <source>
        <dbReference type="ARBA" id="ARBA00023136"/>
    </source>
</evidence>
<feature type="region of interest" description="Disordered" evidence="7">
    <location>
        <begin position="1010"/>
        <end position="1032"/>
    </location>
</feature>
<dbReference type="GO" id="GO:0007097">
    <property type="term" value="P:nuclear migration"/>
    <property type="evidence" value="ECO:0007669"/>
    <property type="project" value="TreeGrafter"/>
</dbReference>
<feature type="region of interest" description="Disordered" evidence="7">
    <location>
        <begin position="945"/>
        <end position="972"/>
    </location>
</feature>
<dbReference type="PANTHER" id="PTHR47535:SF1">
    <property type="entry name" value="NESPRIN-1"/>
    <property type="match status" value="1"/>
</dbReference>
<dbReference type="InterPro" id="IPR002017">
    <property type="entry name" value="Spectrin_repeat"/>
</dbReference>